<feature type="transmembrane region" description="Helical" evidence="10">
    <location>
        <begin position="6"/>
        <end position="22"/>
    </location>
</feature>
<evidence type="ECO:0000256" key="7">
    <source>
        <dbReference type="ARBA" id="ARBA00023098"/>
    </source>
</evidence>
<comment type="subcellular location">
    <subcellularLocation>
        <location evidence="1">Membrane</location>
        <topology evidence="1">Multi-pass membrane protein</topology>
    </subcellularLocation>
</comment>
<proteinExistence type="inferred from homology"/>
<keyword evidence="5 10" id="KW-0276">Fatty acid metabolism</keyword>
<keyword evidence="12" id="KW-1185">Reference proteome</keyword>
<name>E2C7J9_HARSA</name>
<keyword evidence="9 10" id="KW-0275">Fatty acid biosynthesis</keyword>
<dbReference type="OMA" id="RCGPRYM"/>
<keyword evidence="3 10" id="KW-0808">Transferase</keyword>
<keyword evidence="6 10" id="KW-1133">Transmembrane helix</keyword>
<dbReference type="OrthoDB" id="434092at2759"/>
<dbReference type="GO" id="GO:0042761">
    <property type="term" value="P:very long-chain fatty acid biosynthetic process"/>
    <property type="evidence" value="ECO:0007669"/>
    <property type="project" value="TreeGrafter"/>
</dbReference>
<dbReference type="Proteomes" id="UP000008237">
    <property type="component" value="Unassembled WGS sequence"/>
</dbReference>
<accession>E2C7J9</accession>
<protein>
    <recommendedName>
        <fullName evidence="10">Elongation of very long chain fatty acids protein</fullName>
        <ecNumber evidence="10">2.3.1.199</ecNumber>
    </recommendedName>
    <alternativeName>
        <fullName evidence="10">Very-long-chain 3-oxoacyl-CoA synthase</fullName>
    </alternativeName>
</protein>
<evidence type="ECO:0000256" key="9">
    <source>
        <dbReference type="ARBA" id="ARBA00023160"/>
    </source>
</evidence>
<dbReference type="GO" id="GO:0034626">
    <property type="term" value="P:fatty acid elongation, polyunsaturated fatty acid"/>
    <property type="evidence" value="ECO:0007669"/>
    <property type="project" value="TreeGrafter"/>
</dbReference>
<keyword evidence="7 10" id="KW-0443">Lipid metabolism</keyword>
<reference evidence="11 12" key="1">
    <citation type="journal article" date="2010" name="Science">
        <title>Genomic comparison of the ants Camponotus floridanus and Harpegnathos saltator.</title>
        <authorList>
            <person name="Bonasio R."/>
            <person name="Zhang G."/>
            <person name="Ye C."/>
            <person name="Mutti N.S."/>
            <person name="Fang X."/>
            <person name="Qin N."/>
            <person name="Donahue G."/>
            <person name="Yang P."/>
            <person name="Li Q."/>
            <person name="Li C."/>
            <person name="Zhang P."/>
            <person name="Huang Z."/>
            <person name="Berger S.L."/>
            <person name="Reinberg D."/>
            <person name="Wang J."/>
            <person name="Liebig J."/>
        </authorList>
    </citation>
    <scope>NUCLEOTIDE SEQUENCE [LARGE SCALE GENOMIC DNA]</scope>
    <source>
        <strain evidence="11 12">R22 G/1</strain>
    </source>
</reference>
<dbReference type="GO" id="GO:0019367">
    <property type="term" value="P:fatty acid elongation, saturated fatty acid"/>
    <property type="evidence" value="ECO:0007669"/>
    <property type="project" value="TreeGrafter"/>
</dbReference>
<evidence type="ECO:0000256" key="1">
    <source>
        <dbReference type="ARBA" id="ARBA00004141"/>
    </source>
</evidence>
<evidence type="ECO:0000256" key="5">
    <source>
        <dbReference type="ARBA" id="ARBA00022832"/>
    </source>
</evidence>
<feature type="transmembrane region" description="Helical" evidence="10">
    <location>
        <begin position="176"/>
        <end position="196"/>
    </location>
</feature>
<feature type="transmembrane region" description="Helical" evidence="10">
    <location>
        <begin position="208"/>
        <end position="227"/>
    </location>
</feature>
<dbReference type="EC" id="2.3.1.199" evidence="10"/>
<evidence type="ECO:0000256" key="10">
    <source>
        <dbReference type="RuleBase" id="RU361115"/>
    </source>
</evidence>
<keyword evidence="4 10" id="KW-0812">Transmembrane</keyword>
<dbReference type="Pfam" id="PF01151">
    <property type="entry name" value="ELO"/>
    <property type="match status" value="1"/>
</dbReference>
<evidence type="ECO:0000256" key="4">
    <source>
        <dbReference type="ARBA" id="ARBA00022692"/>
    </source>
</evidence>
<dbReference type="GO" id="GO:0005789">
    <property type="term" value="C:endoplasmic reticulum membrane"/>
    <property type="evidence" value="ECO:0007669"/>
    <property type="project" value="TreeGrafter"/>
</dbReference>
<gene>
    <name evidence="11" type="ORF">EAI_03877</name>
</gene>
<evidence type="ECO:0000256" key="2">
    <source>
        <dbReference type="ARBA" id="ARBA00022516"/>
    </source>
</evidence>
<dbReference type="PANTHER" id="PTHR11157:SF69">
    <property type="entry name" value="ELONGATION OF VERY LONG CHAIN FATTY ACIDS PROTEIN 7"/>
    <property type="match status" value="1"/>
</dbReference>
<evidence type="ECO:0000256" key="8">
    <source>
        <dbReference type="ARBA" id="ARBA00023136"/>
    </source>
</evidence>
<feature type="transmembrane region" description="Helical" evidence="10">
    <location>
        <begin position="141"/>
        <end position="164"/>
    </location>
</feature>
<dbReference type="InterPro" id="IPR002076">
    <property type="entry name" value="ELO_fam"/>
</dbReference>
<keyword evidence="8 10" id="KW-0472">Membrane</keyword>
<evidence type="ECO:0000313" key="12">
    <source>
        <dbReference type="Proteomes" id="UP000008237"/>
    </source>
</evidence>
<dbReference type="GO" id="GO:0034625">
    <property type="term" value="P:fatty acid elongation, monounsaturated fatty acid"/>
    <property type="evidence" value="ECO:0007669"/>
    <property type="project" value="TreeGrafter"/>
</dbReference>
<dbReference type="EMBL" id="GL453383">
    <property type="protein sequence ID" value="EFN76075.1"/>
    <property type="molecule type" value="Genomic_DNA"/>
</dbReference>
<evidence type="ECO:0000256" key="3">
    <source>
        <dbReference type="ARBA" id="ARBA00022679"/>
    </source>
</evidence>
<dbReference type="PANTHER" id="PTHR11157">
    <property type="entry name" value="FATTY ACID ACYL TRANSFERASE-RELATED"/>
    <property type="match status" value="1"/>
</dbReference>
<dbReference type="GO" id="GO:0009922">
    <property type="term" value="F:fatty acid elongase activity"/>
    <property type="evidence" value="ECO:0007669"/>
    <property type="project" value="UniProtKB-EC"/>
</dbReference>
<feature type="transmembrane region" description="Helical" evidence="10">
    <location>
        <begin position="85"/>
        <end position="105"/>
    </location>
</feature>
<dbReference type="InParanoid" id="E2C7J9"/>
<keyword evidence="2 10" id="KW-0444">Lipid biosynthesis</keyword>
<comment type="catalytic activity">
    <reaction evidence="10">
        <text>a very-long-chain acyl-CoA + malonyl-CoA + H(+) = a very-long-chain 3-oxoacyl-CoA + CO2 + CoA</text>
        <dbReference type="Rhea" id="RHEA:32727"/>
        <dbReference type="ChEBI" id="CHEBI:15378"/>
        <dbReference type="ChEBI" id="CHEBI:16526"/>
        <dbReference type="ChEBI" id="CHEBI:57287"/>
        <dbReference type="ChEBI" id="CHEBI:57384"/>
        <dbReference type="ChEBI" id="CHEBI:90725"/>
        <dbReference type="ChEBI" id="CHEBI:90736"/>
        <dbReference type="EC" id="2.3.1.199"/>
    </reaction>
</comment>
<dbReference type="GO" id="GO:0030148">
    <property type="term" value="P:sphingolipid biosynthetic process"/>
    <property type="evidence" value="ECO:0007669"/>
    <property type="project" value="TreeGrafter"/>
</dbReference>
<feature type="transmembrane region" description="Helical" evidence="10">
    <location>
        <begin position="117"/>
        <end position="135"/>
    </location>
</feature>
<evidence type="ECO:0000313" key="11">
    <source>
        <dbReference type="EMBL" id="EFN76075.1"/>
    </source>
</evidence>
<sequence>MVSMWYSFFISLGYLYFIYIAGPRFMKNRPPYKLKGFIMFYNIIQILANAWAIKEYIRAGWFTKYGFKCWKPDFDSPNAQMIFNISWWLLLLKIFDYVETCVFVLRKKQKQISVLHVYHHISVVMFATIFMRYVPDSRASFISLINCFVHVVMYTYYFCAACGPKIQRIVNPFKQYLTTIQMVQFFVILVYMSQALFPFCEVPKGIEILPYFTINLLIYIFLFYDFYRKTYTKTTKQKN</sequence>
<organism evidence="12">
    <name type="scientific">Harpegnathos saltator</name>
    <name type="common">Jerdon's jumping ant</name>
    <dbReference type="NCBI Taxonomy" id="610380"/>
    <lineage>
        <taxon>Eukaryota</taxon>
        <taxon>Metazoa</taxon>
        <taxon>Ecdysozoa</taxon>
        <taxon>Arthropoda</taxon>
        <taxon>Hexapoda</taxon>
        <taxon>Insecta</taxon>
        <taxon>Pterygota</taxon>
        <taxon>Neoptera</taxon>
        <taxon>Endopterygota</taxon>
        <taxon>Hymenoptera</taxon>
        <taxon>Apocrita</taxon>
        <taxon>Aculeata</taxon>
        <taxon>Formicoidea</taxon>
        <taxon>Formicidae</taxon>
        <taxon>Ponerinae</taxon>
        <taxon>Ponerini</taxon>
        <taxon>Harpegnathos</taxon>
    </lineage>
</organism>
<feature type="transmembrane region" description="Helical" evidence="10">
    <location>
        <begin position="34"/>
        <end position="53"/>
    </location>
</feature>
<comment type="similarity">
    <text evidence="10">Belongs to the ELO family.</text>
</comment>
<dbReference type="AlphaFoldDB" id="E2C7J9"/>
<evidence type="ECO:0000256" key="6">
    <source>
        <dbReference type="ARBA" id="ARBA00022989"/>
    </source>
</evidence>